<protein>
    <recommendedName>
        <fullName evidence="1">RNase H type-1 domain-containing protein</fullName>
    </recommendedName>
</protein>
<organism evidence="2 3">
    <name type="scientific">Gossypium davidsonii</name>
    <name type="common">Davidson's cotton</name>
    <name type="synonym">Gossypium klotzschianum subsp. davidsonii</name>
    <dbReference type="NCBI Taxonomy" id="34287"/>
    <lineage>
        <taxon>Eukaryota</taxon>
        <taxon>Viridiplantae</taxon>
        <taxon>Streptophyta</taxon>
        <taxon>Embryophyta</taxon>
        <taxon>Tracheophyta</taxon>
        <taxon>Spermatophyta</taxon>
        <taxon>Magnoliopsida</taxon>
        <taxon>eudicotyledons</taxon>
        <taxon>Gunneridae</taxon>
        <taxon>Pentapetalae</taxon>
        <taxon>rosids</taxon>
        <taxon>malvids</taxon>
        <taxon>Malvales</taxon>
        <taxon>Malvaceae</taxon>
        <taxon>Malvoideae</taxon>
        <taxon>Gossypium</taxon>
    </lineage>
</organism>
<dbReference type="EMBL" id="JABFAC010000001">
    <property type="protein sequence ID" value="MBA0604899.1"/>
    <property type="molecule type" value="Genomic_DNA"/>
</dbReference>
<dbReference type="Pfam" id="PF13456">
    <property type="entry name" value="RVT_3"/>
    <property type="match status" value="1"/>
</dbReference>
<evidence type="ECO:0000259" key="1">
    <source>
        <dbReference type="Pfam" id="PF13456"/>
    </source>
</evidence>
<dbReference type="GO" id="GO:0004523">
    <property type="term" value="F:RNA-DNA hybrid ribonuclease activity"/>
    <property type="evidence" value="ECO:0007669"/>
    <property type="project" value="InterPro"/>
</dbReference>
<evidence type="ECO:0000313" key="2">
    <source>
        <dbReference type="EMBL" id="MBA0604899.1"/>
    </source>
</evidence>
<feature type="domain" description="RNase H type-1" evidence="1">
    <location>
        <begin position="131"/>
        <end position="204"/>
    </location>
</feature>
<keyword evidence="3" id="KW-1185">Reference proteome</keyword>
<sequence length="235" mass="26471">MSTTSIDPILCVNLEYDLYSTVATIGEFTKSRGQTAMDHDLEESASEEGTIRSFPGWCVRILTRFCMRLKKYERINESVGNEELVWVSDLIDNVDRKWKADLINSTFSEEVATRILQTSLTQKAHDDLLAKSSSGVVAKNSLGEIIASKSVLHTGVVSTFAAEGHACLQALLLGMQLRLRAVEVEGDARTIIKKWKITWKEEFQTSLLRPWDKEDQENLTERDVVEGSERDNSNL</sequence>
<comment type="caution">
    <text evidence="2">The sequence shown here is derived from an EMBL/GenBank/DDBJ whole genome shotgun (WGS) entry which is preliminary data.</text>
</comment>
<dbReference type="Proteomes" id="UP000593561">
    <property type="component" value="Unassembled WGS sequence"/>
</dbReference>
<dbReference type="InterPro" id="IPR002156">
    <property type="entry name" value="RNaseH_domain"/>
</dbReference>
<dbReference type="GO" id="GO:0003676">
    <property type="term" value="F:nucleic acid binding"/>
    <property type="evidence" value="ECO:0007669"/>
    <property type="project" value="InterPro"/>
</dbReference>
<evidence type="ECO:0000313" key="3">
    <source>
        <dbReference type="Proteomes" id="UP000593561"/>
    </source>
</evidence>
<accession>A0A7J8QTL6</accession>
<name>A0A7J8QTL6_GOSDV</name>
<gene>
    <name evidence="2" type="ORF">Godav_017527</name>
</gene>
<proteinExistence type="predicted"/>
<dbReference type="AlphaFoldDB" id="A0A7J8QTL6"/>
<reference evidence="2 3" key="1">
    <citation type="journal article" date="2019" name="Genome Biol. Evol.">
        <title>Insights into the evolution of the New World diploid cottons (Gossypium, subgenus Houzingenia) based on genome sequencing.</title>
        <authorList>
            <person name="Grover C.E."/>
            <person name="Arick M.A. 2nd"/>
            <person name="Thrash A."/>
            <person name="Conover J.L."/>
            <person name="Sanders W.S."/>
            <person name="Peterson D.G."/>
            <person name="Frelichowski J.E."/>
            <person name="Scheffler J.A."/>
            <person name="Scheffler B.E."/>
            <person name="Wendel J.F."/>
        </authorList>
    </citation>
    <scope>NUCLEOTIDE SEQUENCE [LARGE SCALE GENOMIC DNA]</scope>
    <source>
        <strain evidence="2">27</strain>
        <tissue evidence="2">Leaf</tissue>
    </source>
</reference>